<organism evidence="2 3">
    <name type="scientific">Rufibacter roseus</name>
    <dbReference type="NCBI Taxonomy" id="1567108"/>
    <lineage>
        <taxon>Bacteria</taxon>
        <taxon>Pseudomonadati</taxon>
        <taxon>Bacteroidota</taxon>
        <taxon>Cytophagia</taxon>
        <taxon>Cytophagales</taxon>
        <taxon>Hymenobacteraceae</taxon>
        <taxon>Rufibacter</taxon>
    </lineage>
</organism>
<dbReference type="Proteomes" id="UP001596405">
    <property type="component" value="Unassembled WGS sequence"/>
</dbReference>
<dbReference type="PANTHER" id="PTHR43415:SF3">
    <property type="entry name" value="GNAT-FAMILY ACETYLTRANSFERASE"/>
    <property type="match status" value="1"/>
</dbReference>
<dbReference type="PROSITE" id="PS51186">
    <property type="entry name" value="GNAT"/>
    <property type="match status" value="1"/>
</dbReference>
<comment type="caution">
    <text evidence="2">The sequence shown here is derived from an EMBL/GenBank/DDBJ whole genome shotgun (WGS) entry which is preliminary data.</text>
</comment>
<dbReference type="InterPro" id="IPR000182">
    <property type="entry name" value="GNAT_dom"/>
</dbReference>
<accession>A0ABW2DPI7</accession>
<dbReference type="CDD" id="cd04301">
    <property type="entry name" value="NAT_SF"/>
    <property type="match status" value="1"/>
</dbReference>
<proteinExistence type="predicted"/>
<keyword evidence="2" id="KW-0808">Transferase</keyword>
<name>A0ABW2DPI7_9BACT</name>
<reference evidence="3" key="1">
    <citation type="journal article" date="2019" name="Int. J. Syst. Evol. Microbiol.">
        <title>The Global Catalogue of Microorganisms (GCM) 10K type strain sequencing project: providing services to taxonomists for standard genome sequencing and annotation.</title>
        <authorList>
            <consortium name="The Broad Institute Genomics Platform"/>
            <consortium name="The Broad Institute Genome Sequencing Center for Infectious Disease"/>
            <person name="Wu L."/>
            <person name="Ma J."/>
        </authorList>
    </citation>
    <scope>NUCLEOTIDE SEQUENCE [LARGE SCALE GENOMIC DNA]</scope>
    <source>
        <strain evidence="3">CGMCC 4.7393</strain>
    </source>
</reference>
<sequence>MLQTDRIFLRAPEPTDLDFLYLFENEPELWPVSMAVAPLSKDVLRQYLDNATADIYSARQLRLMVCLQKQETVVGTIDLFDFEPLHRRAGMGIAVAKPYRGQGIAAEALQLLVEYARQVLHLHQLYCSVAQSNAKSLGLFRQQGFTQIGIRKEWLQAASGWEDVVEFQKLLQQK</sequence>
<keyword evidence="2" id="KW-0012">Acyltransferase</keyword>
<gene>
    <name evidence="2" type="ORF">ACFQHR_11775</name>
</gene>
<keyword evidence="3" id="KW-1185">Reference proteome</keyword>
<dbReference type="RefSeq" id="WP_066617890.1">
    <property type="nucleotide sequence ID" value="NZ_JBHSYQ010000005.1"/>
</dbReference>
<dbReference type="EC" id="2.3.-.-" evidence="2"/>
<evidence type="ECO:0000313" key="3">
    <source>
        <dbReference type="Proteomes" id="UP001596405"/>
    </source>
</evidence>
<dbReference type="EMBL" id="JBHSYQ010000005">
    <property type="protein sequence ID" value="MFC6998306.1"/>
    <property type="molecule type" value="Genomic_DNA"/>
</dbReference>
<evidence type="ECO:0000259" key="1">
    <source>
        <dbReference type="PROSITE" id="PS51186"/>
    </source>
</evidence>
<dbReference type="PANTHER" id="PTHR43415">
    <property type="entry name" value="SPERMIDINE N(1)-ACETYLTRANSFERASE"/>
    <property type="match status" value="1"/>
</dbReference>
<dbReference type="Gene3D" id="3.40.630.30">
    <property type="match status" value="1"/>
</dbReference>
<dbReference type="Pfam" id="PF13302">
    <property type="entry name" value="Acetyltransf_3"/>
    <property type="match status" value="1"/>
</dbReference>
<dbReference type="GO" id="GO:0016746">
    <property type="term" value="F:acyltransferase activity"/>
    <property type="evidence" value="ECO:0007669"/>
    <property type="project" value="UniProtKB-KW"/>
</dbReference>
<dbReference type="InterPro" id="IPR016181">
    <property type="entry name" value="Acyl_CoA_acyltransferase"/>
</dbReference>
<evidence type="ECO:0000313" key="2">
    <source>
        <dbReference type="EMBL" id="MFC6998306.1"/>
    </source>
</evidence>
<feature type="domain" description="N-acetyltransferase" evidence="1">
    <location>
        <begin position="7"/>
        <end position="172"/>
    </location>
</feature>
<dbReference type="SUPFAM" id="SSF55729">
    <property type="entry name" value="Acyl-CoA N-acyltransferases (Nat)"/>
    <property type="match status" value="1"/>
</dbReference>
<protein>
    <submittedName>
        <fullName evidence="2">GNAT family N-acetyltransferase</fullName>
        <ecNumber evidence="2">2.3.-.-</ecNumber>
    </submittedName>
</protein>